<evidence type="ECO:0000313" key="2">
    <source>
        <dbReference type="Proteomes" id="UP000030428"/>
    </source>
</evidence>
<evidence type="ECO:0000313" key="1">
    <source>
        <dbReference type="EMBL" id="KHD08175.1"/>
    </source>
</evidence>
<proteinExistence type="predicted"/>
<dbReference type="PANTHER" id="PTHR34301:SF8">
    <property type="entry name" value="ATPASE DOMAIN-CONTAINING PROTEIN"/>
    <property type="match status" value="1"/>
</dbReference>
<dbReference type="Gene3D" id="3.40.50.300">
    <property type="entry name" value="P-loop containing nucleotide triphosphate hydrolases"/>
    <property type="match status" value="1"/>
</dbReference>
<organism evidence="1 2">
    <name type="scientific">Candidatus Thiomargarita nelsonii</name>
    <dbReference type="NCBI Taxonomy" id="1003181"/>
    <lineage>
        <taxon>Bacteria</taxon>
        <taxon>Pseudomonadati</taxon>
        <taxon>Pseudomonadota</taxon>
        <taxon>Gammaproteobacteria</taxon>
        <taxon>Thiotrichales</taxon>
        <taxon>Thiotrichaceae</taxon>
        <taxon>Thiomargarita</taxon>
    </lineage>
</organism>
<gene>
    <name evidence="1" type="ORF">PN36_01910</name>
</gene>
<dbReference type="InterPro" id="IPR027417">
    <property type="entry name" value="P-loop_NTPase"/>
</dbReference>
<dbReference type="Proteomes" id="UP000030428">
    <property type="component" value="Unassembled WGS sequence"/>
</dbReference>
<dbReference type="Pfam" id="PF14516">
    <property type="entry name" value="AAA_35"/>
    <property type="match status" value="1"/>
</dbReference>
<comment type="caution">
    <text evidence="1">The sequence shown here is derived from an EMBL/GenBank/DDBJ whole genome shotgun (WGS) entry which is preliminary data.</text>
</comment>
<dbReference type="PANTHER" id="PTHR34301">
    <property type="entry name" value="DNA-BINDING PROTEIN-RELATED"/>
    <property type="match status" value="1"/>
</dbReference>
<dbReference type="AlphaFoldDB" id="A0A0A6PLV8"/>
<name>A0A0A6PLV8_9GAMM</name>
<dbReference type="SUPFAM" id="SSF52540">
    <property type="entry name" value="P-loop containing nucleoside triphosphate hydrolases"/>
    <property type="match status" value="1"/>
</dbReference>
<reference evidence="1 2" key="1">
    <citation type="journal article" date="2016" name="Front. Microbiol.">
        <title>Single-Cell (Meta-)Genomics of a Dimorphic Candidatus Thiomargarita nelsonii Reveals Genomic Plasticity.</title>
        <authorList>
            <person name="Flood B.E."/>
            <person name="Fliss P."/>
            <person name="Jones D.S."/>
            <person name="Dick G.J."/>
            <person name="Jain S."/>
            <person name="Kaster A.K."/>
            <person name="Winkel M."/>
            <person name="Mussmann M."/>
            <person name="Bailey J."/>
        </authorList>
    </citation>
    <scope>NUCLEOTIDE SEQUENCE [LARGE SCALE GENOMIC DNA]</scope>
    <source>
        <strain evidence="1">Hydrate Ridge</strain>
    </source>
</reference>
<protein>
    <submittedName>
        <fullName evidence="1">Uncharacterized protein</fullName>
    </submittedName>
</protein>
<sequence>MRLRTFETRGPVEPTRNYVVPRREEIANLAQRIKEGRYIVIFAPRQTGKTTFFRWTLDALSDKTYFPIQLDFEEYKNLSPSTFYSYLHIDLCQEILNIFQARQLLPSEELRQFLENSKITDHVSMRAFFEHLSFYLKNQKLVIIIDEFDGIPTAAVSDFLYSLRRIYLSKNPQRCPYSVGIVGVKNITQLNYDRSISPFNIQDDFALPNFTLSQVRELLGQYTKEVGQAFAPDAHENFHQQSSGQPFLVNRLAQILIEEMKIPLEEMISHSHFEKAHQQLLEESNVHLDHLTTNILQNPRFEPFLMGIISYEAGVRFNLRNEVISLLATYGVLKKSSEGLCEIANPIYQYCIIQTFQPLINGLEREYLPEETEAGFFDYLTPDGKINMRLLLDNFRDFIARAGYRILQVPDTPQEFVGQYLLFGYLDSFVRQVRGFMYLEVRSGRGRMDLIILHQGEKYIVETKIWEGKSLFAAGKRQLAKYLKLEKVREGYYVVFDHRKKPQARFETDMIEGKMIVSYCFEVKQNIPSAA</sequence>
<dbReference type="EMBL" id="JSZA02000005">
    <property type="protein sequence ID" value="KHD08175.1"/>
    <property type="molecule type" value="Genomic_DNA"/>
</dbReference>
<keyword evidence="2" id="KW-1185">Reference proteome</keyword>
<accession>A0A0A6PLV8</accession>